<dbReference type="AlphaFoldDB" id="A0A0E9SZJ1"/>
<dbReference type="EMBL" id="GBXM01062659">
    <property type="protein sequence ID" value="JAH45918.1"/>
    <property type="molecule type" value="Transcribed_RNA"/>
</dbReference>
<reference evidence="1" key="1">
    <citation type="submission" date="2014-11" db="EMBL/GenBank/DDBJ databases">
        <authorList>
            <person name="Amaro Gonzalez C."/>
        </authorList>
    </citation>
    <scope>NUCLEOTIDE SEQUENCE</scope>
</reference>
<evidence type="ECO:0000313" key="1">
    <source>
        <dbReference type="EMBL" id="JAH45918.1"/>
    </source>
</evidence>
<sequence length="25" mass="2959">MALSWSLRREMFLTLVLCSSTRTKK</sequence>
<accession>A0A0E9SZJ1</accession>
<protein>
    <submittedName>
        <fullName evidence="1">Uncharacterized protein</fullName>
    </submittedName>
</protein>
<proteinExistence type="predicted"/>
<name>A0A0E9SZJ1_ANGAN</name>
<reference evidence="1" key="2">
    <citation type="journal article" date="2015" name="Fish Shellfish Immunol.">
        <title>Early steps in the European eel (Anguilla anguilla)-Vibrio vulnificus interaction in the gills: Role of the RtxA13 toxin.</title>
        <authorList>
            <person name="Callol A."/>
            <person name="Pajuelo D."/>
            <person name="Ebbesson L."/>
            <person name="Teles M."/>
            <person name="MacKenzie S."/>
            <person name="Amaro C."/>
        </authorList>
    </citation>
    <scope>NUCLEOTIDE SEQUENCE</scope>
</reference>
<organism evidence="1">
    <name type="scientific">Anguilla anguilla</name>
    <name type="common">European freshwater eel</name>
    <name type="synonym">Muraena anguilla</name>
    <dbReference type="NCBI Taxonomy" id="7936"/>
    <lineage>
        <taxon>Eukaryota</taxon>
        <taxon>Metazoa</taxon>
        <taxon>Chordata</taxon>
        <taxon>Craniata</taxon>
        <taxon>Vertebrata</taxon>
        <taxon>Euteleostomi</taxon>
        <taxon>Actinopterygii</taxon>
        <taxon>Neopterygii</taxon>
        <taxon>Teleostei</taxon>
        <taxon>Anguilliformes</taxon>
        <taxon>Anguillidae</taxon>
        <taxon>Anguilla</taxon>
    </lineage>
</organism>